<dbReference type="PROSITE" id="PS51331">
    <property type="entry name" value="THYX"/>
    <property type="match status" value="1"/>
</dbReference>
<evidence type="ECO:0008006" key="3">
    <source>
        <dbReference type="Google" id="ProtNLM"/>
    </source>
</evidence>
<sequence>MAEQNLEKLIGRFHPRRTYKSGEVTVEVDGVFVRVDEETRIENGRVFVPIEDFLQDSAIIRSARVSTGRDTLAINEKAAGLIGSLYKDSHVTPFEGGAMFRLRVEAPINIAQPFFQLPGSHNEFSGRYSVIDGEFSMPEHIQKNPEASEIFLEAGEDSKEVYKKFLDASMAKEQARFAVLFSFFTKFYWTVSLRHLLEICALEENKFAPRGFWDTRDRIFKKILEDWTPWAYDKFLEFPKVYKTRWAEEEADEEADDGIFTELVENIGSFRLDNCLADEKLMRRGVKTGPSPKRGFGHSILNFSLHYPIFVHRQWVRHRYGAWSELPVDFDGVVNGFDFYVPKYFREQIGKTMSYHYEDMERGKNTEMKTALLDLISRSIGRYWRMRQLGFSMADSAACLPYVFRIEALWSPNVEGLMNFFSLRCDSHAQWEIRQFAKRI</sequence>
<dbReference type="STRING" id="1798351.A2930_01605"/>
<dbReference type="GO" id="GO:0050660">
    <property type="term" value="F:flavin adenine dinucleotide binding"/>
    <property type="evidence" value="ECO:0007669"/>
    <property type="project" value="InterPro"/>
</dbReference>
<dbReference type="Pfam" id="PF02511">
    <property type="entry name" value="Thy1"/>
    <property type="match status" value="2"/>
</dbReference>
<dbReference type="Gene3D" id="3.30.1360.170">
    <property type="match status" value="2"/>
</dbReference>
<evidence type="ECO:0000313" key="2">
    <source>
        <dbReference type="Proteomes" id="UP000178114"/>
    </source>
</evidence>
<name>A0A1F5WYV6_9BACT</name>
<dbReference type="EMBL" id="MFID01000028">
    <property type="protein sequence ID" value="OGF80807.1"/>
    <property type="molecule type" value="Genomic_DNA"/>
</dbReference>
<feature type="non-terminal residue" evidence="1">
    <location>
        <position position="440"/>
    </location>
</feature>
<dbReference type="PANTHER" id="PTHR34934:SF1">
    <property type="entry name" value="FLAVIN-DEPENDENT THYMIDYLATE SYNTHASE"/>
    <property type="match status" value="1"/>
</dbReference>
<dbReference type="PANTHER" id="PTHR34934">
    <property type="entry name" value="FLAVIN-DEPENDENT THYMIDYLATE SYNTHASE"/>
    <property type="match status" value="1"/>
</dbReference>
<dbReference type="CDD" id="cd20175">
    <property type="entry name" value="ThyX"/>
    <property type="match status" value="2"/>
</dbReference>
<dbReference type="AlphaFoldDB" id="A0A1F5WYV6"/>
<comment type="caution">
    <text evidence="1">The sequence shown here is derived from an EMBL/GenBank/DDBJ whole genome shotgun (WGS) entry which is preliminary data.</text>
</comment>
<dbReference type="SUPFAM" id="SSF69796">
    <property type="entry name" value="Thymidylate synthase-complementing protein Thy1"/>
    <property type="match status" value="2"/>
</dbReference>
<dbReference type="InterPro" id="IPR036098">
    <property type="entry name" value="Thymidylate_synthase_ThyX_sf"/>
</dbReference>
<dbReference type="InterPro" id="IPR003669">
    <property type="entry name" value="Thymidylate_synthase_ThyX"/>
</dbReference>
<dbReference type="GO" id="GO:0070402">
    <property type="term" value="F:NADPH binding"/>
    <property type="evidence" value="ECO:0007669"/>
    <property type="project" value="TreeGrafter"/>
</dbReference>
<dbReference type="Proteomes" id="UP000178114">
    <property type="component" value="Unassembled WGS sequence"/>
</dbReference>
<dbReference type="GO" id="GO:0050797">
    <property type="term" value="F:thymidylate synthase (FAD) activity"/>
    <property type="evidence" value="ECO:0007669"/>
    <property type="project" value="InterPro"/>
</dbReference>
<protein>
    <recommendedName>
        <fullName evidence="3">FAD-dependent thymidylate synthase</fullName>
    </recommendedName>
</protein>
<dbReference type="GO" id="GO:0004799">
    <property type="term" value="F:thymidylate synthase activity"/>
    <property type="evidence" value="ECO:0007669"/>
    <property type="project" value="TreeGrafter"/>
</dbReference>
<evidence type="ECO:0000313" key="1">
    <source>
        <dbReference type="EMBL" id="OGF80807.1"/>
    </source>
</evidence>
<dbReference type="GO" id="GO:0006231">
    <property type="term" value="P:dTMP biosynthetic process"/>
    <property type="evidence" value="ECO:0007669"/>
    <property type="project" value="InterPro"/>
</dbReference>
<organism evidence="1 2">
    <name type="scientific">Candidatus Giovannonibacteria bacterium RIFCSPLOWO2_01_FULL_45_34</name>
    <dbReference type="NCBI Taxonomy" id="1798351"/>
    <lineage>
        <taxon>Bacteria</taxon>
        <taxon>Candidatus Giovannoniibacteriota</taxon>
    </lineage>
</organism>
<gene>
    <name evidence="1" type="ORF">A2930_01605</name>
</gene>
<proteinExistence type="predicted"/>
<accession>A0A1F5WYV6</accession>
<reference evidence="1 2" key="1">
    <citation type="journal article" date="2016" name="Nat. Commun.">
        <title>Thousands of microbial genomes shed light on interconnected biogeochemical processes in an aquifer system.</title>
        <authorList>
            <person name="Anantharaman K."/>
            <person name="Brown C.T."/>
            <person name="Hug L.A."/>
            <person name="Sharon I."/>
            <person name="Castelle C.J."/>
            <person name="Probst A.J."/>
            <person name="Thomas B.C."/>
            <person name="Singh A."/>
            <person name="Wilkins M.J."/>
            <person name="Karaoz U."/>
            <person name="Brodie E.L."/>
            <person name="Williams K.H."/>
            <person name="Hubbard S.S."/>
            <person name="Banfield J.F."/>
        </authorList>
    </citation>
    <scope>NUCLEOTIDE SEQUENCE [LARGE SCALE GENOMIC DNA]</scope>
</reference>